<sequence length="375" mass="42654">MLLSNGVSVNTIPDIANTLAETFAKTSSCDNYTPAFQALKRREERVKLNFSSSNEEGYNSPLTLLELRAVLHRSDYTAGCPDGLHYIMLWHLSESSILSLLSLFNRIWETQVFPTQWCCAHVLPFPKPERQIQTTINNFTKCAEQNGFVFSTEKKTVSVVFSRKCGVSPNPELFIGRSLIKVVYEFKFLGLIFHQSLRFHRHLKDLKIRSAKTLNILKVLANTRWGADRTSLLRLYRALIRSKLNYGSVVYSSACKSLLKILDSVHHQALRLCLGAFRTSPTPCQPFKELSLDIHRLIPSLWISHYALANHLKKKDIRFCWIPEHAGITGNELADTVARSATGSSERFPIPHSDLKACFRQKLQSVSQSNWDKTN</sequence>
<dbReference type="OrthoDB" id="6433748at2759"/>
<evidence type="ECO:0000313" key="2">
    <source>
        <dbReference type="Proteomes" id="UP000886998"/>
    </source>
</evidence>
<dbReference type="InterPro" id="IPR012337">
    <property type="entry name" value="RNaseH-like_sf"/>
</dbReference>
<name>A0A8X7C4T7_9ARAC</name>
<organism evidence="1 2">
    <name type="scientific">Trichonephila inaurata madagascariensis</name>
    <dbReference type="NCBI Taxonomy" id="2747483"/>
    <lineage>
        <taxon>Eukaryota</taxon>
        <taxon>Metazoa</taxon>
        <taxon>Ecdysozoa</taxon>
        <taxon>Arthropoda</taxon>
        <taxon>Chelicerata</taxon>
        <taxon>Arachnida</taxon>
        <taxon>Araneae</taxon>
        <taxon>Araneomorphae</taxon>
        <taxon>Entelegynae</taxon>
        <taxon>Araneoidea</taxon>
        <taxon>Nephilidae</taxon>
        <taxon>Trichonephila</taxon>
        <taxon>Trichonephila inaurata</taxon>
    </lineage>
</organism>
<dbReference type="InterPro" id="IPR036397">
    <property type="entry name" value="RNaseH_sf"/>
</dbReference>
<keyword evidence="2" id="KW-1185">Reference proteome</keyword>
<evidence type="ECO:0000313" key="1">
    <source>
        <dbReference type="EMBL" id="GFY52534.1"/>
    </source>
</evidence>
<proteinExistence type="predicted"/>
<protein>
    <submittedName>
        <fullName evidence="1">RNase H domain-containing protein</fullName>
    </submittedName>
</protein>
<dbReference type="EMBL" id="BMAV01008731">
    <property type="protein sequence ID" value="GFY52534.1"/>
    <property type="molecule type" value="Genomic_DNA"/>
</dbReference>
<comment type="caution">
    <text evidence="1">The sequence shown here is derived from an EMBL/GenBank/DDBJ whole genome shotgun (WGS) entry which is preliminary data.</text>
</comment>
<dbReference type="GO" id="GO:0003676">
    <property type="term" value="F:nucleic acid binding"/>
    <property type="evidence" value="ECO:0007669"/>
    <property type="project" value="InterPro"/>
</dbReference>
<reference evidence="1" key="1">
    <citation type="submission" date="2020-08" db="EMBL/GenBank/DDBJ databases">
        <title>Multicomponent nature underlies the extraordinary mechanical properties of spider dragline silk.</title>
        <authorList>
            <person name="Kono N."/>
            <person name="Nakamura H."/>
            <person name="Mori M."/>
            <person name="Yoshida Y."/>
            <person name="Ohtoshi R."/>
            <person name="Malay A.D."/>
            <person name="Moran D.A.P."/>
            <person name="Tomita M."/>
            <person name="Numata K."/>
            <person name="Arakawa K."/>
        </authorList>
    </citation>
    <scope>NUCLEOTIDE SEQUENCE</scope>
</reference>
<dbReference type="AlphaFoldDB" id="A0A8X7C4T7"/>
<dbReference type="Proteomes" id="UP000886998">
    <property type="component" value="Unassembled WGS sequence"/>
</dbReference>
<dbReference type="Gene3D" id="3.30.420.10">
    <property type="entry name" value="Ribonuclease H-like superfamily/Ribonuclease H"/>
    <property type="match status" value="1"/>
</dbReference>
<accession>A0A8X7C4T7</accession>
<gene>
    <name evidence="1" type="primary">AVEN_143635_1</name>
    <name evidence="1" type="ORF">TNIN_58671</name>
</gene>
<dbReference type="SUPFAM" id="SSF53098">
    <property type="entry name" value="Ribonuclease H-like"/>
    <property type="match status" value="1"/>
</dbReference>